<organism evidence="1 2">
    <name type="scientific">Clitoria ternatea</name>
    <name type="common">Butterfly pea</name>
    <dbReference type="NCBI Taxonomy" id="43366"/>
    <lineage>
        <taxon>Eukaryota</taxon>
        <taxon>Viridiplantae</taxon>
        <taxon>Streptophyta</taxon>
        <taxon>Embryophyta</taxon>
        <taxon>Tracheophyta</taxon>
        <taxon>Spermatophyta</taxon>
        <taxon>Magnoliopsida</taxon>
        <taxon>eudicotyledons</taxon>
        <taxon>Gunneridae</taxon>
        <taxon>Pentapetalae</taxon>
        <taxon>rosids</taxon>
        <taxon>fabids</taxon>
        <taxon>Fabales</taxon>
        <taxon>Fabaceae</taxon>
        <taxon>Papilionoideae</taxon>
        <taxon>50 kb inversion clade</taxon>
        <taxon>NPAAA clade</taxon>
        <taxon>indigoferoid/millettioid clade</taxon>
        <taxon>Phaseoleae</taxon>
        <taxon>Clitoria</taxon>
    </lineage>
</organism>
<comment type="caution">
    <text evidence="1">The sequence shown here is derived from an EMBL/GenBank/DDBJ whole genome shotgun (WGS) entry which is preliminary data.</text>
</comment>
<evidence type="ECO:0000313" key="2">
    <source>
        <dbReference type="Proteomes" id="UP001359559"/>
    </source>
</evidence>
<keyword evidence="2" id="KW-1185">Reference proteome</keyword>
<name>A0AAN9F5F9_CLITE</name>
<reference evidence="1 2" key="1">
    <citation type="submission" date="2024-01" db="EMBL/GenBank/DDBJ databases">
        <title>The genomes of 5 underutilized Papilionoideae crops provide insights into root nodulation and disease resistance.</title>
        <authorList>
            <person name="Yuan L."/>
        </authorList>
    </citation>
    <scope>NUCLEOTIDE SEQUENCE [LARGE SCALE GENOMIC DNA]</scope>
    <source>
        <strain evidence="1">LY-2023</strain>
        <tissue evidence="1">Leaf</tissue>
    </source>
</reference>
<dbReference type="Proteomes" id="UP001359559">
    <property type="component" value="Unassembled WGS sequence"/>
</dbReference>
<dbReference type="EMBL" id="JAYKXN010000008">
    <property type="protein sequence ID" value="KAK7265593.1"/>
    <property type="molecule type" value="Genomic_DNA"/>
</dbReference>
<protein>
    <submittedName>
        <fullName evidence="1">Uncharacterized protein</fullName>
    </submittedName>
</protein>
<proteinExistence type="predicted"/>
<sequence length="107" mass="12225">MIKTQGKKQAQLEPYPSSRRKNCALRWQPEGAVSGSELSHLNPLPSLRLPITDHVLRAEPESKTVRPLFDLVWPRLPKAFEAWSTNTCISFMYLCPMLSDAFPIFLQ</sequence>
<gene>
    <name evidence="1" type="ORF">RJT34_33215</name>
</gene>
<dbReference type="AlphaFoldDB" id="A0AAN9F5F9"/>
<accession>A0AAN9F5F9</accession>
<evidence type="ECO:0000313" key="1">
    <source>
        <dbReference type="EMBL" id="KAK7265593.1"/>
    </source>
</evidence>